<organism evidence="1 2">
    <name type="scientific">Paenibacillus vini</name>
    <dbReference type="NCBI Taxonomy" id="1476024"/>
    <lineage>
        <taxon>Bacteria</taxon>
        <taxon>Bacillati</taxon>
        <taxon>Bacillota</taxon>
        <taxon>Bacilli</taxon>
        <taxon>Bacillales</taxon>
        <taxon>Paenibacillaceae</taxon>
        <taxon>Paenibacillus</taxon>
    </lineage>
</organism>
<protein>
    <submittedName>
        <fullName evidence="1">Uncharacterized protein</fullName>
    </submittedName>
</protein>
<sequence>MEFILRNTDIFDDNIDGEFRNIILAYKDDFIEGKMYRVSMSFHVNLLNNPRCEGINVPIQSKASKNTKKDKINDLLSFRLNELEQVLAEYGIVSYKTTIQGEYLDAENIIKLEIKEDNNIEQNDIGKRKNKGRLKVRSIVPSLPFTQETASKLASERLSQIYHDFMNVIRNKAIMSEILEIEATENDNQLFKAFAEQYRDLWLATDERRKELLNKFQERSMLVLEKYLDKTQ</sequence>
<evidence type="ECO:0000313" key="1">
    <source>
        <dbReference type="EMBL" id="GIP52960.1"/>
    </source>
</evidence>
<accession>A0ABQ4MC06</accession>
<reference evidence="1 2" key="1">
    <citation type="submission" date="2021-03" db="EMBL/GenBank/DDBJ databases">
        <title>Antimicrobial resistance genes in bacteria isolated from Japanese honey, and their potential for conferring macrolide and lincosamide resistance in the American foulbrood pathogen Paenibacillus larvae.</title>
        <authorList>
            <person name="Okamoto M."/>
            <person name="Kumagai M."/>
            <person name="Kanamori H."/>
            <person name="Takamatsu D."/>
        </authorList>
    </citation>
    <scope>NUCLEOTIDE SEQUENCE [LARGE SCALE GENOMIC DNA]</scope>
    <source>
        <strain evidence="1 2">J42TS3</strain>
    </source>
</reference>
<proteinExistence type="predicted"/>
<dbReference type="EMBL" id="BOSL01000005">
    <property type="protein sequence ID" value="GIP52960.1"/>
    <property type="molecule type" value="Genomic_DNA"/>
</dbReference>
<comment type="caution">
    <text evidence="1">The sequence shown here is derived from an EMBL/GenBank/DDBJ whole genome shotgun (WGS) entry which is preliminary data.</text>
</comment>
<gene>
    <name evidence="1" type="ORF">J42TS3_19950</name>
</gene>
<evidence type="ECO:0000313" key="2">
    <source>
        <dbReference type="Proteomes" id="UP000679992"/>
    </source>
</evidence>
<name>A0ABQ4MC06_9BACL</name>
<dbReference type="RefSeq" id="WP_213654641.1">
    <property type="nucleotide sequence ID" value="NZ_BOSL01000005.1"/>
</dbReference>
<dbReference type="Proteomes" id="UP000679992">
    <property type="component" value="Unassembled WGS sequence"/>
</dbReference>
<keyword evidence="2" id="KW-1185">Reference proteome</keyword>